<evidence type="ECO:0000313" key="3">
    <source>
        <dbReference type="Proteomes" id="UP000095229"/>
    </source>
</evidence>
<dbReference type="Gene3D" id="1.20.120.1720">
    <property type="match status" value="1"/>
</dbReference>
<dbReference type="InterPro" id="IPR041034">
    <property type="entry name" value="PI_PP_C"/>
</dbReference>
<protein>
    <recommendedName>
        <fullName evidence="1">Phosphoinositide phosphatase C-terminal domain-containing protein</fullName>
    </recommendedName>
</protein>
<evidence type="ECO:0000259" key="1">
    <source>
        <dbReference type="Pfam" id="PF18365"/>
    </source>
</evidence>
<name>A0A1E5JT32_9GAMM</name>
<feature type="domain" description="Phosphoinositide phosphatase C-terminal" evidence="1">
    <location>
        <begin position="14"/>
        <end position="140"/>
    </location>
</feature>
<dbReference type="Proteomes" id="UP000095229">
    <property type="component" value="Unassembled WGS sequence"/>
</dbReference>
<organism evidence="2 3">
    <name type="scientific">Legionella parisiensis</name>
    <dbReference type="NCBI Taxonomy" id="45071"/>
    <lineage>
        <taxon>Bacteria</taxon>
        <taxon>Pseudomonadati</taxon>
        <taxon>Pseudomonadota</taxon>
        <taxon>Gammaproteobacteria</taxon>
        <taxon>Legionellales</taxon>
        <taxon>Legionellaceae</taxon>
        <taxon>Legionella</taxon>
    </lineage>
</organism>
<accession>A0A1E5JT32</accession>
<dbReference type="Pfam" id="PF18365">
    <property type="entry name" value="PI_PP_C"/>
    <property type="match status" value="1"/>
</dbReference>
<dbReference type="PATRIC" id="fig|45071.7.peg.1609"/>
<evidence type="ECO:0000313" key="2">
    <source>
        <dbReference type="EMBL" id="OEH47563.1"/>
    </source>
</evidence>
<gene>
    <name evidence="2" type="ORF">lpari_01488</name>
</gene>
<comment type="caution">
    <text evidence="2">The sequence shown here is derived from an EMBL/GenBank/DDBJ whole genome shotgun (WGS) entry which is preliminary data.</text>
</comment>
<dbReference type="AlphaFoldDB" id="A0A1E5JT32"/>
<reference evidence="2 3" key="1">
    <citation type="submission" date="2016-02" db="EMBL/GenBank/DDBJ databases">
        <title>Secondary metabolites in Legionella.</title>
        <authorList>
            <person name="Tobias N.J."/>
            <person name="Bode H.B."/>
        </authorList>
    </citation>
    <scope>NUCLEOTIDE SEQUENCE [LARGE SCALE GENOMIC DNA]</scope>
    <source>
        <strain evidence="2 3">DSM 19216</strain>
    </source>
</reference>
<keyword evidence="3" id="KW-1185">Reference proteome</keyword>
<dbReference type="EMBL" id="LSOG01000046">
    <property type="protein sequence ID" value="OEH47563.1"/>
    <property type="molecule type" value="Genomic_DNA"/>
</dbReference>
<proteinExistence type="predicted"/>
<sequence length="151" mass="17152">MPGNTLLCRLAARQLGKTNCNRLYDALHPLINEKSLFTPIDTGSRWSAVFFPEPPTCPDGIQKIFDLMQNPSSGKDNVIRVEKILQIAFERPESDESRTEATNSVYGRLRSFLKPSESPSFSELVGTTVDEWTSLFKKSKESHLYEVTNYY</sequence>
<dbReference type="RefSeq" id="WP_240489430.1">
    <property type="nucleotide sequence ID" value="NZ_LSOG01000046.1"/>
</dbReference>